<proteinExistence type="predicted"/>
<keyword evidence="1" id="KW-0347">Helicase</keyword>
<gene>
    <name evidence="1" type="primary">AVEN_267640_1</name>
    <name evidence="1" type="ORF">CDAR_436341</name>
</gene>
<comment type="caution">
    <text evidence="1">The sequence shown here is derived from an EMBL/GenBank/DDBJ whole genome shotgun (WGS) entry which is preliminary data.</text>
</comment>
<dbReference type="EMBL" id="BPLQ01005805">
    <property type="protein sequence ID" value="GIY17491.1"/>
    <property type="molecule type" value="Genomic_DNA"/>
</dbReference>
<dbReference type="Proteomes" id="UP001054837">
    <property type="component" value="Unassembled WGS sequence"/>
</dbReference>
<name>A0AAV4R924_9ARAC</name>
<sequence>MISTNPFLIFQSMTLQSKSKLQNKNVKLPVIEQIFPPNTDEGEFCPTCMSHIRGSKVPTLAVCHRFKYLEQPECLGALNDLEERLVSLRIFGISPHKLTGR</sequence>
<protein>
    <submittedName>
        <fullName evidence="1">ATP-dependent DNA helicase</fullName>
    </submittedName>
</protein>
<dbReference type="GO" id="GO:0004386">
    <property type="term" value="F:helicase activity"/>
    <property type="evidence" value="ECO:0007669"/>
    <property type="project" value="UniProtKB-KW"/>
</dbReference>
<evidence type="ECO:0000313" key="1">
    <source>
        <dbReference type="EMBL" id="GIY17491.1"/>
    </source>
</evidence>
<keyword evidence="1" id="KW-0067">ATP-binding</keyword>
<dbReference type="AlphaFoldDB" id="A0AAV4R924"/>
<accession>A0AAV4R924</accession>
<keyword evidence="2" id="KW-1185">Reference proteome</keyword>
<reference evidence="1 2" key="1">
    <citation type="submission" date="2021-06" db="EMBL/GenBank/DDBJ databases">
        <title>Caerostris darwini draft genome.</title>
        <authorList>
            <person name="Kono N."/>
            <person name="Arakawa K."/>
        </authorList>
    </citation>
    <scope>NUCLEOTIDE SEQUENCE [LARGE SCALE GENOMIC DNA]</scope>
</reference>
<keyword evidence="1" id="KW-0547">Nucleotide-binding</keyword>
<organism evidence="1 2">
    <name type="scientific">Caerostris darwini</name>
    <dbReference type="NCBI Taxonomy" id="1538125"/>
    <lineage>
        <taxon>Eukaryota</taxon>
        <taxon>Metazoa</taxon>
        <taxon>Ecdysozoa</taxon>
        <taxon>Arthropoda</taxon>
        <taxon>Chelicerata</taxon>
        <taxon>Arachnida</taxon>
        <taxon>Araneae</taxon>
        <taxon>Araneomorphae</taxon>
        <taxon>Entelegynae</taxon>
        <taxon>Araneoidea</taxon>
        <taxon>Araneidae</taxon>
        <taxon>Caerostris</taxon>
    </lineage>
</organism>
<keyword evidence="1" id="KW-0378">Hydrolase</keyword>
<evidence type="ECO:0000313" key="2">
    <source>
        <dbReference type="Proteomes" id="UP001054837"/>
    </source>
</evidence>